<name>A0ABU9DM05_9BACL</name>
<dbReference type="Pfam" id="PF16257">
    <property type="entry name" value="UxaE"/>
    <property type="match status" value="1"/>
</dbReference>
<evidence type="ECO:0000256" key="1">
    <source>
        <dbReference type="SAM" id="MobiDB-lite"/>
    </source>
</evidence>
<feature type="region of interest" description="Disordered" evidence="1">
    <location>
        <begin position="59"/>
        <end position="78"/>
    </location>
</feature>
<proteinExistence type="predicted"/>
<reference evidence="2 3" key="1">
    <citation type="submission" date="2024-04" db="EMBL/GenBank/DDBJ databases">
        <title>draft genome sequnece of Paenibacillus filicis.</title>
        <authorList>
            <person name="Kim D.-U."/>
        </authorList>
    </citation>
    <scope>NUCLEOTIDE SEQUENCE [LARGE SCALE GENOMIC DNA]</scope>
    <source>
        <strain evidence="2 3">KACC14197</strain>
    </source>
</reference>
<protein>
    <submittedName>
        <fullName evidence="2">Tagaturonate epimerase family protein</fullName>
    </submittedName>
</protein>
<organism evidence="2 3">
    <name type="scientific">Paenibacillus filicis</name>
    <dbReference type="NCBI Taxonomy" id="669464"/>
    <lineage>
        <taxon>Bacteria</taxon>
        <taxon>Bacillati</taxon>
        <taxon>Bacillota</taxon>
        <taxon>Bacilli</taxon>
        <taxon>Bacillales</taxon>
        <taxon>Paenibacillaceae</taxon>
        <taxon>Paenibacillus</taxon>
    </lineage>
</organism>
<sequence length="78" mass="8669">MGRFHVKTADTNWLEAVFVVAKAAPSLFRRMHQCALDLFAEAAVYYHVTADIGAIRPQAETGDGELPAYMDDNDARQL</sequence>
<dbReference type="InterPro" id="IPR032586">
    <property type="entry name" value="UxaE"/>
</dbReference>
<gene>
    <name evidence="2" type="ORF">WMW72_18460</name>
</gene>
<evidence type="ECO:0000313" key="3">
    <source>
        <dbReference type="Proteomes" id="UP001469365"/>
    </source>
</evidence>
<keyword evidence="3" id="KW-1185">Reference proteome</keyword>
<evidence type="ECO:0000313" key="2">
    <source>
        <dbReference type="EMBL" id="MEK8129890.1"/>
    </source>
</evidence>
<dbReference type="Proteomes" id="UP001469365">
    <property type="component" value="Unassembled WGS sequence"/>
</dbReference>
<comment type="caution">
    <text evidence="2">The sequence shown here is derived from an EMBL/GenBank/DDBJ whole genome shotgun (WGS) entry which is preliminary data.</text>
</comment>
<dbReference type="RefSeq" id="WP_341417012.1">
    <property type="nucleotide sequence ID" value="NZ_JBBPCC010000012.1"/>
</dbReference>
<accession>A0ABU9DM05</accession>
<dbReference type="EMBL" id="JBBPCC010000012">
    <property type="protein sequence ID" value="MEK8129890.1"/>
    <property type="molecule type" value="Genomic_DNA"/>
</dbReference>